<dbReference type="Proteomes" id="UP000277999">
    <property type="component" value="Unassembled WGS sequence"/>
</dbReference>
<reference evidence="1 2" key="1">
    <citation type="submission" date="2018-10" db="EMBL/GenBank/DDBJ databases">
        <title>Genome-centric metagenomics revealed C2 chemical producing, CO utilizing Clostridium with novel acetogenic gene cluster.</title>
        <authorList>
            <person name="Kang H."/>
            <person name="Park B."/>
            <person name="Choi I.G."/>
            <person name="Chang I.S."/>
        </authorList>
    </citation>
    <scope>NUCLEOTIDE SEQUENCE [LARGE SCALE GENOMIC DNA]</scope>
    <source>
        <strain evidence="1 2">H21-9</strain>
    </source>
</reference>
<protein>
    <submittedName>
        <fullName evidence="1">3-hydroxyacyl-CoA dehydrogenase family protein</fullName>
    </submittedName>
</protein>
<organism evidence="1 2">
    <name type="scientific">Clostridium autoethanogenum</name>
    <dbReference type="NCBI Taxonomy" id="84023"/>
    <lineage>
        <taxon>Bacteria</taxon>
        <taxon>Bacillati</taxon>
        <taxon>Bacillota</taxon>
        <taxon>Clostridia</taxon>
        <taxon>Eubacteriales</taxon>
        <taxon>Clostridiaceae</taxon>
        <taxon>Clostridium</taxon>
    </lineage>
</organism>
<accession>A0A3M0RXI3</accession>
<name>A0A3M0RXI3_9CLOT</name>
<feature type="non-terminal residue" evidence="1">
    <location>
        <position position="1"/>
    </location>
</feature>
<proteinExistence type="predicted"/>
<dbReference type="EMBL" id="RFAQ01000154">
    <property type="protein sequence ID" value="RMC90925.1"/>
    <property type="molecule type" value="Genomic_DNA"/>
</dbReference>
<dbReference type="AlphaFoldDB" id="A0A3M0RXI3"/>
<evidence type="ECO:0000313" key="2">
    <source>
        <dbReference type="Proteomes" id="UP000277999"/>
    </source>
</evidence>
<gene>
    <name evidence="1" type="ORF">D9O40_21930</name>
</gene>
<evidence type="ECO:0000313" key="1">
    <source>
        <dbReference type="EMBL" id="RMC90925.1"/>
    </source>
</evidence>
<comment type="caution">
    <text evidence="1">The sequence shown here is derived from an EMBL/GenBank/DDBJ whole genome shotgun (WGS) entry which is preliminary data.</text>
</comment>
<sequence length="34" mass="3828">SNEASTLLRKMVKGGELGFKSSKGFQNWDREQAK</sequence>